<dbReference type="InterPro" id="IPR013785">
    <property type="entry name" value="Aldolase_TIM"/>
</dbReference>
<keyword evidence="3" id="KW-0949">S-adenosyl-L-methionine</keyword>
<comment type="caution">
    <text evidence="8">The sequence shown here is derived from an EMBL/GenBank/DDBJ whole genome shotgun (WGS) entry which is preliminary data.</text>
</comment>
<dbReference type="InterPro" id="IPR007197">
    <property type="entry name" value="rSAM"/>
</dbReference>
<sequence>MISPPARFFSRQFRANEAKLHPLNYLFWECTWRCNLRCAHCGSDCHCASLIPDMPFADFISAVRPFRQRYPHQHITVIITGGEPLLRSDLAYCGAHLREEGFRWGIVSNGLCYTPARHAELLGAGMGAITLSLDGLESTHNRFRTHPDSYAHVVEALRLIALSPRLSYDVVTCVHPGNLEELPALLELLLRLGVRAWRIFTIAPIGRAARRNDLQLDGSQLVRLMDFIERERTNRRLDLKFSCEAFLGNYEGRVRDGLFFCRAGINIASVLVNGDICACPNIHRSFAQGNIYRDSFVEVWEKRFTDMRNRSWMKTGECCQCPEWTDCLGGAMHLRLPHHQGPCTCLYQRMHTD</sequence>
<keyword evidence="5" id="KW-0408">Iron</keyword>
<reference evidence="8" key="1">
    <citation type="submission" date="2015-08" db="EMBL/GenBank/DDBJ databases">
        <title>Candidatus Bacteriodes Periocalifornicus.</title>
        <authorList>
            <person name="McLean J.S."/>
            <person name="Kelley S."/>
        </authorList>
    </citation>
    <scope>NUCLEOTIDE SEQUENCE [LARGE SCALE GENOMIC DNA]</scope>
    <source>
        <strain evidence="8">12B</strain>
    </source>
</reference>
<dbReference type="GO" id="GO:0003824">
    <property type="term" value="F:catalytic activity"/>
    <property type="evidence" value="ECO:0007669"/>
    <property type="project" value="InterPro"/>
</dbReference>
<dbReference type="Proteomes" id="UP000054172">
    <property type="component" value="Unassembled WGS sequence"/>
</dbReference>
<keyword evidence="9" id="KW-1185">Reference proteome</keyword>
<evidence type="ECO:0000256" key="1">
    <source>
        <dbReference type="ARBA" id="ARBA00001966"/>
    </source>
</evidence>
<comment type="cofactor">
    <cofactor evidence="1">
        <name>[4Fe-4S] cluster</name>
        <dbReference type="ChEBI" id="CHEBI:49883"/>
    </cofactor>
</comment>
<evidence type="ECO:0000313" key="8">
    <source>
        <dbReference type="EMBL" id="KQM09396.1"/>
    </source>
</evidence>
<dbReference type="PATRIC" id="fig|1702214.3.peg.114"/>
<dbReference type="InterPro" id="IPR058240">
    <property type="entry name" value="rSAM_sf"/>
</dbReference>
<dbReference type="SFLD" id="SFLDS00029">
    <property type="entry name" value="Radical_SAM"/>
    <property type="match status" value="1"/>
</dbReference>
<dbReference type="PROSITE" id="PS51918">
    <property type="entry name" value="RADICAL_SAM"/>
    <property type="match status" value="1"/>
</dbReference>
<evidence type="ECO:0000259" key="7">
    <source>
        <dbReference type="PROSITE" id="PS51918"/>
    </source>
</evidence>
<dbReference type="PANTHER" id="PTHR11228:SF7">
    <property type="entry name" value="PQQA PEPTIDE CYCLASE"/>
    <property type="match status" value="1"/>
</dbReference>
<proteinExistence type="predicted"/>
<evidence type="ECO:0000256" key="5">
    <source>
        <dbReference type="ARBA" id="ARBA00023004"/>
    </source>
</evidence>
<dbReference type="SFLD" id="SFLDG01067">
    <property type="entry name" value="SPASM/twitch_domain_containing"/>
    <property type="match status" value="1"/>
</dbReference>
<evidence type="ECO:0000313" key="9">
    <source>
        <dbReference type="Proteomes" id="UP000054172"/>
    </source>
</evidence>
<dbReference type="Pfam" id="PF04055">
    <property type="entry name" value="Radical_SAM"/>
    <property type="match status" value="1"/>
</dbReference>
<keyword evidence="2" id="KW-0004">4Fe-4S</keyword>
<name>A0A0Q4B9D9_9BACT</name>
<gene>
    <name evidence="8" type="ORF">AL399_02135</name>
</gene>
<dbReference type="STRING" id="1702214.AL399_02135"/>
<evidence type="ECO:0000256" key="6">
    <source>
        <dbReference type="ARBA" id="ARBA00023014"/>
    </source>
</evidence>
<dbReference type="InterPro" id="IPR023885">
    <property type="entry name" value="4Fe4S-binding_SPASM_dom"/>
</dbReference>
<dbReference type="PANTHER" id="PTHR11228">
    <property type="entry name" value="RADICAL SAM DOMAIN PROTEIN"/>
    <property type="match status" value="1"/>
</dbReference>
<dbReference type="CDD" id="cd01335">
    <property type="entry name" value="Radical_SAM"/>
    <property type="match status" value="1"/>
</dbReference>
<dbReference type="SUPFAM" id="SSF102114">
    <property type="entry name" value="Radical SAM enzymes"/>
    <property type="match status" value="1"/>
</dbReference>
<dbReference type="InterPro" id="IPR050377">
    <property type="entry name" value="Radical_SAM_PqqE_MftC-like"/>
</dbReference>
<dbReference type="GO" id="GO:0046872">
    <property type="term" value="F:metal ion binding"/>
    <property type="evidence" value="ECO:0007669"/>
    <property type="project" value="UniProtKB-KW"/>
</dbReference>
<evidence type="ECO:0000256" key="2">
    <source>
        <dbReference type="ARBA" id="ARBA00022485"/>
    </source>
</evidence>
<protein>
    <recommendedName>
        <fullName evidence="7">Radical SAM core domain-containing protein</fullName>
    </recommendedName>
</protein>
<dbReference type="Gene3D" id="3.20.20.70">
    <property type="entry name" value="Aldolase class I"/>
    <property type="match status" value="1"/>
</dbReference>
<accession>A0A0Q4B9D9</accession>
<organism evidence="8 9">
    <name type="scientific">Candidatus [Bacteroides] periocalifornicus</name>
    <dbReference type="NCBI Taxonomy" id="1702214"/>
    <lineage>
        <taxon>Bacteria</taxon>
        <taxon>Pseudomonadati</taxon>
        <taxon>Bacteroidota</taxon>
    </lineage>
</organism>
<keyword evidence="4" id="KW-0479">Metal-binding</keyword>
<dbReference type="EMBL" id="LIIK01000006">
    <property type="protein sequence ID" value="KQM09396.1"/>
    <property type="molecule type" value="Genomic_DNA"/>
</dbReference>
<dbReference type="InterPro" id="IPR017200">
    <property type="entry name" value="PqqE-like"/>
</dbReference>
<dbReference type="NCBIfam" id="TIGR04133">
    <property type="entry name" value="rSAM_w_lipo"/>
    <property type="match status" value="1"/>
</dbReference>
<evidence type="ECO:0000256" key="3">
    <source>
        <dbReference type="ARBA" id="ARBA00022691"/>
    </source>
</evidence>
<feature type="domain" description="Radical SAM core" evidence="7">
    <location>
        <begin position="20"/>
        <end position="240"/>
    </location>
</feature>
<dbReference type="PIRSF" id="PIRSF037420">
    <property type="entry name" value="PQQ_syn_pqqE"/>
    <property type="match status" value="1"/>
</dbReference>
<dbReference type="GO" id="GO:0051539">
    <property type="term" value="F:4 iron, 4 sulfur cluster binding"/>
    <property type="evidence" value="ECO:0007669"/>
    <property type="project" value="UniProtKB-KW"/>
</dbReference>
<dbReference type="AlphaFoldDB" id="A0A0Q4B9D9"/>
<keyword evidence="6" id="KW-0411">Iron-sulfur</keyword>
<evidence type="ECO:0000256" key="4">
    <source>
        <dbReference type="ARBA" id="ARBA00022723"/>
    </source>
</evidence>
<dbReference type="SFLD" id="SFLDG01386">
    <property type="entry name" value="main_SPASM_domain-containing"/>
    <property type="match status" value="1"/>
</dbReference>
<dbReference type="Pfam" id="PF13186">
    <property type="entry name" value="SPASM"/>
    <property type="match status" value="1"/>
</dbReference>
<dbReference type="InterPro" id="IPR026404">
    <property type="entry name" value="rSAM_w_lipo"/>
</dbReference>